<proteinExistence type="inferred from homology"/>
<dbReference type="GO" id="GO:0003735">
    <property type="term" value="F:structural constituent of ribosome"/>
    <property type="evidence" value="ECO:0007669"/>
    <property type="project" value="InterPro"/>
</dbReference>
<organism evidence="6">
    <name type="scientific">marine metagenome</name>
    <dbReference type="NCBI Taxonomy" id="408172"/>
    <lineage>
        <taxon>unclassified sequences</taxon>
        <taxon>metagenomes</taxon>
        <taxon>ecological metagenomes</taxon>
    </lineage>
</organism>
<gene>
    <name evidence="6" type="ORF">METZ01_LOCUS33591</name>
</gene>
<comment type="similarity">
    <text evidence="1">Belongs to the universal ribosomal protein uL29 family.</text>
</comment>
<dbReference type="HAMAP" id="MF_00374">
    <property type="entry name" value="Ribosomal_uL29"/>
    <property type="match status" value="1"/>
</dbReference>
<dbReference type="FunFam" id="1.10.287.310:FF:000001">
    <property type="entry name" value="50S ribosomal protein L29"/>
    <property type="match status" value="1"/>
</dbReference>
<evidence type="ECO:0000256" key="4">
    <source>
        <dbReference type="ARBA" id="ARBA00035204"/>
    </source>
</evidence>
<dbReference type="InterPro" id="IPR036049">
    <property type="entry name" value="Ribosomal_uL29_sf"/>
</dbReference>
<dbReference type="PANTHER" id="PTHR10916:SF0">
    <property type="entry name" value="LARGE RIBOSOMAL SUBUNIT PROTEIN UL29C"/>
    <property type="match status" value="1"/>
</dbReference>
<dbReference type="EMBL" id="UINC01001439">
    <property type="protein sequence ID" value="SUZ80737.1"/>
    <property type="molecule type" value="Genomic_DNA"/>
</dbReference>
<dbReference type="InterPro" id="IPR001854">
    <property type="entry name" value="Ribosomal_uL29"/>
</dbReference>
<evidence type="ECO:0000256" key="5">
    <source>
        <dbReference type="ARBA" id="ARBA00035476"/>
    </source>
</evidence>
<dbReference type="Pfam" id="PF00831">
    <property type="entry name" value="Ribosomal_L29"/>
    <property type="match status" value="1"/>
</dbReference>
<dbReference type="SUPFAM" id="SSF46561">
    <property type="entry name" value="Ribosomal protein L29 (L29p)"/>
    <property type="match status" value="1"/>
</dbReference>
<protein>
    <recommendedName>
        <fullName evidence="4">Large ribosomal subunit protein uL29</fullName>
    </recommendedName>
    <alternativeName>
        <fullName evidence="5">50S ribosomal protein L29</fullName>
    </alternativeName>
</protein>
<dbReference type="InterPro" id="IPR050063">
    <property type="entry name" value="Ribosomal_protein_uL29"/>
</dbReference>
<dbReference type="GO" id="GO:0006412">
    <property type="term" value="P:translation"/>
    <property type="evidence" value="ECO:0007669"/>
    <property type="project" value="InterPro"/>
</dbReference>
<sequence>MKAEDIREWDNVEIRARLGELREERFRLRFQMGTMQLENPKMLQHIRRDVARLNTILRERELSEKSTEAALPPETEE</sequence>
<evidence type="ECO:0000256" key="1">
    <source>
        <dbReference type="ARBA" id="ARBA00009254"/>
    </source>
</evidence>
<name>A0A381QSA9_9ZZZZ</name>
<dbReference type="CDD" id="cd00427">
    <property type="entry name" value="Ribosomal_L29_HIP"/>
    <property type="match status" value="1"/>
</dbReference>
<keyword evidence="2" id="KW-0689">Ribosomal protein</keyword>
<evidence type="ECO:0000256" key="2">
    <source>
        <dbReference type="ARBA" id="ARBA00022980"/>
    </source>
</evidence>
<dbReference type="AlphaFoldDB" id="A0A381QSA9"/>
<dbReference type="NCBIfam" id="TIGR00012">
    <property type="entry name" value="L29"/>
    <property type="match status" value="1"/>
</dbReference>
<reference evidence="6" key="1">
    <citation type="submission" date="2018-05" db="EMBL/GenBank/DDBJ databases">
        <authorList>
            <person name="Lanie J.A."/>
            <person name="Ng W.-L."/>
            <person name="Kazmierczak K.M."/>
            <person name="Andrzejewski T.M."/>
            <person name="Davidsen T.M."/>
            <person name="Wayne K.J."/>
            <person name="Tettelin H."/>
            <person name="Glass J.I."/>
            <person name="Rusch D."/>
            <person name="Podicherti R."/>
            <person name="Tsui H.-C.T."/>
            <person name="Winkler M.E."/>
        </authorList>
    </citation>
    <scope>NUCLEOTIDE SEQUENCE</scope>
</reference>
<accession>A0A381QSA9</accession>
<keyword evidence="3" id="KW-0687">Ribonucleoprotein</keyword>
<evidence type="ECO:0000313" key="6">
    <source>
        <dbReference type="EMBL" id="SUZ80737.1"/>
    </source>
</evidence>
<dbReference type="PANTHER" id="PTHR10916">
    <property type="entry name" value="60S RIBOSOMAL PROTEIN L35/50S RIBOSOMAL PROTEIN L29"/>
    <property type="match status" value="1"/>
</dbReference>
<dbReference type="GO" id="GO:0022625">
    <property type="term" value="C:cytosolic large ribosomal subunit"/>
    <property type="evidence" value="ECO:0007669"/>
    <property type="project" value="TreeGrafter"/>
</dbReference>
<dbReference type="Gene3D" id="1.10.287.310">
    <property type="match status" value="1"/>
</dbReference>
<evidence type="ECO:0000256" key="3">
    <source>
        <dbReference type="ARBA" id="ARBA00023274"/>
    </source>
</evidence>